<reference evidence="1 2" key="1">
    <citation type="submission" date="2023-07" db="EMBL/GenBank/DDBJ databases">
        <title>Genomic Encyclopedia of Type Strains, Phase IV (KMG-IV): sequencing the most valuable type-strain genomes for metagenomic binning, comparative biology and taxonomic classification.</title>
        <authorList>
            <person name="Goeker M."/>
        </authorList>
    </citation>
    <scope>NUCLEOTIDE SEQUENCE [LARGE SCALE GENOMIC DNA]</scope>
    <source>
        <strain evidence="1 2">DSM 23837</strain>
    </source>
</reference>
<accession>A0ABT9WSF8</accession>
<gene>
    <name evidence="1" type="ORF">J2S08_001995</name>
</gene>
<protein>
    <recommendedName>
        <fullName evidence="3">Spore coat protein</fullName>
    </recommendedName>
</protein>
<sequence length="166" mass="18835">MNNLPINYQQWNWRPPLDRWPQEAAIVHPHTPYYPSQFPIHPPYQGYLAPGQPPNNGQFYQPNPSPYHYGHLSAPDIFQNPLQQTKKLPMDKGGNEQLYHPQINPYPKPNYPPKPALSGWSSVMNSFKTQDGTIDFNKMANTAGQMMNAVTQVSSVFKGIGGLFKT</sequence>
<dbReference type="EMBL" id="JAUSTT010000010">
    <property type="protein sequence ID" value="MDQ0176159.1"/>
    <property type="molecule type" value="Genomic_DNA"/>
</dbReference>
<comment type="caution">
    <text evidence="1">The sequence shown here is derived from an EMBL/GenBank/DDBJ whole genome shotgun (WGS) entry which is preliminary data.</text>
</comment>
<evidence type="ECO:0000313" key="2">
    <source>
        <dbReference type="Proteomes" id="UP001223586"/>
    </source>
</evidence>
<dbReference type="RefSeq" id="WP_307229092.1">
    <property type="nucleotide sequence ID" value="NZ_JAUSTT010000010.1"/>
</dbReference>
<dbReference type="Pfam" id="PF14179">
    <property type="entry name" value="YppG"/>
    <property type="match status" value="1"/>
</dbReference>
<keyword evidence="2" id="KW-1185">Reference proteome</keyword>
<organism evidence="1 2">
    <name type="scientific">Bacillus chungangensis</name>
    <dbReference type="NCBI Taxonomy" id="587633"/>
    <lineage>
        <taxon>Bacteria</taxon>
        <taxon>Bacillati</taxon>
        <taxon>Bacillota</taxon>
        <taxon>Bacilli</taxon>
        <taxon>Bacillales</taxon>
        <taxon>Bacillaceae</taxon>
        <taxon>Bacillus</taxon>
    </lineage>
</organism>
<evidence type="ECO:0000313" key="1">
    <source>
        <dbReference type="EMBL" id="MDQ0176159.1"/>
    </source>
</evidence>
<proteinExistence type="predicted"/>
<dbReference type="InterPro" id="IPR025555">
    <property type="entry name" value="YppG"/>
</dbReference>
<dbReference type="Proteomes" id="UP001223586">
    <property type="component" value="Unassembled WGS sequence"/>
</dbReference>
<name>A0ABT9WSF8_9BACI</name>
<evidence type="ECO:0008006" key="3">
    <source>
        <dbReference type="Google" id="ProtNLM"/>
    </source>
</evidence>